<evidence type="ECO:0000259" key="6">
    <source>
        <dbReference type="SMART" id="SM00199"/>
    </source>
</evidence>
<dbReference type="PANTHER" id="PTHR12015">
    <property type="entry name" value="SMALL INDUCIBLE CYTOKINE A"/>
    <property type="match status" value="1"/>
</dbReference>
<dbReference type="InterPro" id="IPR039809">
    <property type="entry name" value="Chemokine_b/g/d"/>
</dbReference>
<dbReference type="GO" id="GO:0008009">
    <property type="term" value="F:chemokine activity"/>
    <property type="evidence" value="ECO:0007669"/>
    <property type="project" value="InterPro"/>
</dbReference>
<evidence type="ECO:0000256" key="2">
    <source>
        <dbReference type="ARBA" id="ARBA00022514"/>
    </source>
</evidence>
<keyword evidence="8" id="KW-1185">Reference proteome</keyword>
<name>A0A8T0BI24_SILME</name>
<evidence type="ECO:0000313" key="7">
    <source>
        <dbReference type="EMBL" id="KAF7706841.1"/>
    </source>
</evidence>
<feature type="chain" id="PRO_5035802256" description="Chemokine interleukin-8-like domain-containing protein" evidence="5">
    <location>
        <begin position="23"/>
        <end position="168"/>
    </location>
</feature>
<dbReference type="SUPFAM" id="SSF54117">
    <property type="entry name" value="Interleukin 8-like chemokines"/>
    <property type="match status" value="2"/>
</dbReference>
<dbReference type="SMART" id="SM00199">
    <property type="entry name" value="SCY"/>
    <property type="match status" value="2"/>
</dbReference>
<comment type="caution">
    <text evidence="7">The sequence shown here is derived from an EMBL/GenBank/DDBJ whole genome shotgun (WGS) entry which is preliminary data.</text>
</comment>
<dbReference type="CDD" id="cd00272">
    <property type="entry name" value="Chemokine_CC"/>
    <property type="match status" value="2"/>
</dbReference>
<evidence type="ECO:0000256" key="1">
    <source>
        <dbReference type="ARBA" id="ARBA00004613"/>
    </source>
</evidence>
<sequence>MSSSSFLMVLLVLACFQSFTMAQSVGGADLCCFEFHKRPIPAADVVSVEETRFDCTLPGVILTTKKGFRKCADPEVDWVKQIINQTEINEKIIKSSVTDASGADLCCFEFHKRPIPAANIISVEETRFDCTLPGVIFTPKKGFRMCVDPEVDWVKTIIEIKKYLYISC</sequence>
<dbReference type="EMBL" id="JABFDY010000006">
    <property type="protein sequence ID" value="KAF7706841.1"/>
    <property type="molecule type" value="Genomic_DNA"/>
</dbReference>
<evidence type="ECO:0000256" key="4">
    <source>
        <dbReference type="ARBA" id="ARBA00022729"/>
    </source>
</evidence>
<keyword evidence="2" id="KW-0202">Cytokine</keyword>
<dbReference type="AlphaFoldDB" id="A0A8T0BI24"/>
<comment type="subcellular location">
    <subcellularLocation>
        <location evidence="1">Secreted</location>
    </subcellularLocation>
</comment>
<accession>A0A8T0BI24</accession>
<dbReference type="GO" id="GO:0005615">
    <property type="term" value="C:extracellular space"/>
    <property type="evidence" value="ECO:0007669"/>
    <property type="project" value="UniProtKB-KW"/>
</dbReference>
<feature type="domain" description="Chemokine interleukin-8-like" evidence="6">
    <location>
        <begin position="103"/>
        <end position="161"/>
    </location>
</feature>
<gene>
    <name evidence="7" type="ORF">HF521_020095</name>
</gene>
<feature type="domain" description="Chemokine interleukin-8-like" evidence="6">
    <location>
        <begin position="28"/>
        <end position="86"/>
    </location>
</feature>
<keyword evidence="3" id="KW-0964">Secreted</keyword>
<organism evidence="7 8">
    <name type="scientific">Silurus meridionalis</name>
    <name type="common">Southern catfish</name>
    <name type="synonym">Silurus soldatovi meridionalis</name>
    <dbReference type="NCBI Taxonomy" id="175797"/>
    <lineage>
        <taxon>Eukaryota</taxon>
        <taxon>Metazoa</taxon>
        <taxon>Chordata</taxon>
        <taxon>Craniata</taxon>
        <taxon>Vertebrata</taxon>
        <taxon>Euteleostomi</taxon>
        <taxon>Actinopterygii</taxon>
        <taxon>Neopterygii</taxon>
        <taxon>Teleostei</taxon>
        <taxon>Ostariophysi</taxon>
        <taxon>Siluriformes</taxon>
        <taxon>Siluridae</taxon>
        <taxon>Silurus</taxon>
    </lineage>
</organism>
<dbReference type="GO" id="GO:0006955">
    <property type="term" value="P:immune response"/>
    <property type="evidence" value="ECO:0007669"/>
    <property type="project" value="InterPro"/>
</dbReference>
<protein>
    <recommendedName>
        <fullName evidence="6">Chemokine interleukin-8-like domain-containing protein</fullName>
    </recommendedName>
</protein>
<proteinExistence type="predicted"/>
<evidence type="ECO:0000256" key="3">
    <source>
        <dbReference type="ARBA" id="ARBA00022525"/>
    </source>
</evidence>
<reference evidence="7" key="1">
    <citation type="submission" date="2020-08" db="EMBL/GenBank/DDBJ databases">
        <title>Chromosome-level assembly of Southern catfish (Silurus meridionalis) provides insights into visual adaptation to the nocturnal and benthic lifestyles.</title>
        <authorList>
            <person name="Zhang Y."/>
            <person name="Wang D."/>
            <person name="Peng Z."/>
        </authorList>
    </citation>
    <scope>NUCLEOTIDE SEQUENCE</scope>
    <source>
        <strain evidence="7">SWU-2019-XX</strain>
        <tissue evidence="7">Muscle</tissue>
    </source>
</reference>
<dbReference type="Gene3D" id="2.40.50.40">
    <property type="match status" value="2"/>
</dbReference>
<keyword evidence="4 5" id="KW-0732">Signal</keyword>
<dbReference type="Pfam" id="PF00048">
    <property type="entry name" value="IL8"/>
    <property type="match status" value="2"/>
</dbReference>
<feature type="signal peptide" evidence="5">
    <location>
        <begin position="1"/>
        <end position="22"/>
    </location>
</feature>
<dbReference type="InterPro" id="IPR001811">
    <property type="entry name" value="Chemokine_IL8-like_dom"/>
</dbReference>
<evidence type="ECO:0000313" key="8">
    <source>
        <dbReference type="Proteomes" id="UP000606274"/>
    </source>
</evidence>
<dbReference type="PANTHER" id="PTHR12015:SF183">
    <property type="entry name" value="C-C MOTIF CHEMOKINE 3"/>
    <property type="match status" value="1"/>
</dbReference>
<dbReference type="InterPro" id="IPR036048">
    <property type="entry name" value="Interleukin_8-like_sf"/>
</dbReference>
<dbReference type="Proteomes" id="UP000606274">
    <property type="component" value="Unassembled WGS sequence"/>
</dbReference>
<evidence type="ECO:0000256" key="5">
    <source>
        <dbReference type="SAM" id="SignalP"/>
    </source>
</evidence>